<dbReference type="PROSITE" id="PS50942">
    <property type="entry name" value="ENTH"/>
    <property type="match status" value="1"/>
</dbReference>
<feature type="compositionally biased region" description="Low complexity" evidence="2">
    <location>
        <begin position="308"/>
        <end position="323"/>
    </location>
</feature>
<sequence>MLNMWKVRELVDKATNVVMNYSEIESKVREATNDDPWGPSGQLMGEIAKATFMYEQFPELMNMLWSRMLKDNKKNWRRVYKSLLLLAYLIRNGSERVVTSAREHIYDLRSLENYHFVDEHGKDQGINIRQKVKELVEFAQDDDRLREERKKAKKNKDKYVGVSSDSVGGFRYSERYDPEPKSKWDEEWDKNKSAFPFSDKLGELSDKIGSTIDDTISKFRRKDREDSPERCSDSDEEKKARRGRSPKGEFKDEEETVTTKHIHITQATETTTTRHKRTANPSKTIDLGAAAHYTGDKASPEQNASTHTPQSSVKTSVPSSKSSGDLVDLFDGTNQSVVTATSGNGDFGDWSAFNQAPCGPVASGSEFFGSTPQPAVDLVGGSQQALGAPPSASNSSDLFDLMGSSQATMTSSQSMNFSLMSTNTVGLGLPMSRSQNTDMVQKSVSKTLPTTWSDPSVNISLDNLLPGMQPSKPQQPSLNTMIQQQNMQQPLNVMTQSFGAVNLSSPSNMLPVRPQTNPLVGGPVPMSVPHMMTGPLGNAPMVKQSMMGMNMSVGVPAAGMGLAGTVGMGMPGIAMTSGAVQPKQDAFANFANFSK</sequence>
<dbReference type="GO" id="GO:0006897">
    <property type="term" value="P:endocytosis"/>
    <property type="evidence" value="ECO:0007669"/>
    <property type="project" value="TreeGrafter"/>
</dbReference>
<dbReference type="GO" id="GO:0030125">
    <property type="term" value="C:clathrin vesicle coat"/>
    <property type="evidence" value="ECO:0007669"/>
    <property type="project" value="TreeGrafter"/>
</dbReference>
<dbReference type="AlphaFoldDB" id="A0A8C0X8S5"/>
<accession>A0A8C0X8S5</accession>
<organism evidence="4">
    <name type="scientific">Castor canadensis</name>
    <name type="common">American beaver</name>
    <dbReference type="NCBI Taxonomy" id="51338"/>
    <lineage>
        <taxon>Eukaryota</taxon>
        <taxon>Metazoa</taxon>
        <taxon>Chordata</taxon>
        <taxon>Craniata</taxon>
        <taxon>Vertebrata</taxon>
        <taxon>Euteleostomi</taxon>
        <taxon>Mammalia</taxon>
        <taxon>Eutheria</taxon>
        <taxon>Euarchontoglires</taxon>
        <taxon>Glires</taxon>
        <taxon>Rodentia</taxon>
        <taxon>Castorimorpha</taxon>
        <taxon>Castoridae</taxon>
        <taxon>Castor</taxon>
    </lineage>
</organism>
<comment type="similarity">
    <text evidence="1">Belongs to the epsin family.</text>
</comment>
<dbReference type="GO" id="GO:0005886">
    <property type="term" value="C:plasma membrane"/>
    <property type="evidence" value="ECO:0007669"/>
    <property type="project" value="TreeGrafter"/>
</dbReference>
<dbReference type="PANTHER" id="PTHR12276">
    <property type="entry name" value="EPSIN/ENT-RELATED"/>
    <property type="match status" value="1"/>
</dbReference>
<evidence type="ECO:0000256" key="2">
    <source>
        <dbReference type="SAM" id="MobiDB-lite"/>
    </source>
</evidence>
<dbReference type="SUPFAM" id="SSF48464">
    <property type="entry name" value="ENTH/VHS domain"/>
    <property type="match status" value="1"/>
</dbReference>
<evidence type="ECO:0000259" key="3">
    <source>
        <dbReference type="PROSITE" id="PS50942"/>
    </source>
</evidence>
<dbReference type="GO" id="GO:0005768">
    <property type="term" value="C:endosome"/>
    <property type="evidence" value="ECO:0007669"/>
    <property type="project" value="TreeGrafter"/>
</dbReference>
<dbReference type="CDD" id="cd16989">
    <property type="entry name" value="ENTH_EpsinR"/>
    <property type="match status" value="1"/>
</dbReference>
<dbReference type="InterPro" id="IPR008942">
    <property type="entry name" value="ENTH_VHS"/>
</dbReference>
<name>A0A8C0X8S5_CASCN</name>
<dbReference type="PANTHER" id="PTHR12276:SF45">
    <property type="entry name" value="CLATHRIN INTERACTOR 1"/>
    <property type="match status" value="1"/>
</dbReference>
<dbReference type="GO" id="GO:0005543">
    <property type="term" value="F:phospholipid binding"/>
    <property type="evidence" value="ECO:0007669"/>
    <property type="project" value="TreeGrafter"/>
</dbReference>
<dbReference type="Gene3D" id="1.25.40.90">
    <property type="match status" value="1"/>
</dbReference>
<dbReference type="InterPro" id="IPR013809">
    <property type="entry name" value="ENTH"/>
</dbReference>
<evidence type="ECO:0000313" key="4">
    <source>
        <dbReference type="Ensembl" id="ENSCCNP00000021845.1"/>
    </source>
</evidence>
<gene>
    <name evidence="4" type="primary">Clint1</name>
</gene>
<reference evidence="4" key="1">
    <citation type="submission" date="2023-09" db="UniProtKB">
        <authorList>
            <consortium name="Ensembl"/>
        </authorList>
    </citation>
    <scope>IDENTIFICATION</scope>
</reference>
<feature type="compositionally biased region" description="Basic and acidic residues" evidence="2">
    <location>
        <begin position="222"/>
        <end position="239"/>
    </location>
</feature>
<feature type="domain" description="ENTH" evidence="3">
    <location>
        <begin position="16"/>
        <end position="149"/>
    </location>
</feature>
<dbReference type="SMART" id="SM00273">
    <property type="entry name" value="ENTH"/>
    <property type="match status" value="1"/>
</dbReference>
<evidence type="ECO:0000256" key="1">
    <source>
        <dbReference type="ARBA" id="ARBA00010130"/>
    </source>
</evidence>
<protein>
    <recommendedName>
        <fullName evidence="3">ENTH domain-containing protein</fullName>
    </recommendedName>
</protein>
<dbReference type="Ensembl" id="ENSCCNT00000028045.1">
    <property type="protein sequence ID" value="ENSCCNP00000021845.1"/>
    <property type="gene ID" value="ENSCCNG00000021529.1"/>
</dbReference>
<dbReference type="GO" id="GO:0030276">
    <property type="term" value="F:clathrin binding"/>
    <property type="evidence" value="ECO:0007669"/>
    <property type="project" value="TreeGrafter"/>
</dbReference>
<dbReference type="Pfam" id="PF01417">
    <property type="entry name" value="ENTH"/>
    <property type="match status" value="1"/>
</dbReference>
<feature type="region of interest" description="Disordered" evidence="2">
    <location>
        <begin position="219"/>
        <end position="326"/>
    </location>
</feature>
<dbReference type="FunFam" id="1.25.40.90:FF:000006">
    <property type="entry name" value="Clathrin interactor 1"/>
    <property type="match status" value="1"/>
</dbReference>
<proteinExistence type="inferred from homology"/>